<dbReference type="InterPro" id="IPR051704">
    <property type="entry name" value="FAD_aromatic-hydroxylase"/>
</dbReference>
<dbReference type="RefSeq" id="WP_141858275.1">
    <property type="nucleotide sequence ID" value="NZ_BAAAKA010000025.1"/>
</dbReference>
<dbReference type="GO" id="GO:0071949">
    <property type="term" value="F:FAD binding"/>
    <property type="evidence" value="ECO:0007669"/>
    <property type="project" value="InterPro"/>
</dbReference>
<sequence length="390" mass="42206">MHAIICGAGIAGLALANRLSTLGQDVTVLERSPGPRPQGYMIDFFGPGYDAMAAMGLLPALQEVAYHVDEAVLVDERGRRQAGIDIKQFAEGDLLSVMRPDLEKVLRDHLPSTVELRYGATLTGVTSRADGVRVELADGSSLDGDALIGADGIHSAVRREVFGSSYVRFLGFHTAAYSFDAPEIHDEIGGRFCLTDTRGSQFGFYALRDGRVASFAVHRTADPDVPADTRAAIRSAYSGLGWVVPRALALCPEPERIYYDQVAQVVMPRWSSGRVVLVGDACGAVSLLAGQGASLGIAGAFLLAEKLVAASSVEAGMAEYERIWRPVVEEKQKVARSTARWFLPRSRWELVARRMLLKVLRMPGLRRSIAGKPTTLIRELGSEVPVSRGR</sequence>
<evidence type="ECO:0000313" key="2">
    <source>
        <dbReference type="EMBL" id="TQJ11318.1"/>
    </source>
</evidence>
<evidence type="ECO:0000259" key="1">
    <source>
        <dbReference type="Pfam" id="PF01494"/>
    </source>
</evidence>
<dbReference type="Gene3D" id="3.30.9.10">
    <property type="entry name" value="D-Amino Acid Oxidase, subunit A, domain 2"/>
    <property type="match status" value="1"/>
</dbReference>
<name>A0A542E7K4_9ACTN</name>
<dbReference type="PANTHER" id="PTHR46865">
    <property type="entry name" value="OXIDOREDUCTASE-RELATED"/>
    <property type="match status" value="1"/>
</dbReference>
<organism evidence="2 3">
    <name type="scientific">Kribbella jejuensis</name>
    <dbReference type="NCBI Taxonomy" id="236068"/>
    <lineage>
        <taxon>Bacteria</taxon>
        <taxon>Bacillati</taxon>
        <taxon>Actinomycetota</taxon>
        <taxon>Actinomycetes</taxon>
        <taxon>Propionibacteriales</taxon>
        <taxon>Kribbellaceae</taxon>
        <taxon>Kribbella</taxon>
    </lineage>
</organism>
<feature type="domain" description="FAD-binding" evidence="1">
    <location>
        <begin position="3"/>
        <end position="329"/>
    </location>
</feature>
<dbReference type="Proteomes" id="UP000316298">
    <property type="component" value="Unassembled WGS sequence"/>
</dbReference>
<dbReference type="InterPro" id="IPR036188">
    <property type="entry name" value="FAD/NAD-bd_sf"/>
</dbReference>
<proteinExistence type="predicted"/>
<protein>
    <submittedName>
        <fullName evidence="2">2-polyprenyl-6-methoxyphenol hydroxylase-like FAD-dependent oxidoreductase</fullName>
    </submittedName>
</protein>
<dbReference type="SUPFAM" id="SSF51905">
    <property type="entry name" value="FAD/NAD(P)-binding domain"/>
    <property type="match status" value="1"/>
</dbReference>
<dbReference type="OrthoDB" id="3212532at2"/>
<keyword evidence="3" id="KW-1185">Reference proteome</keyword>
<dbReference type="Pfam" id="PF01494">
    <property type="entry name" value="FAD_binding_3"/>
    <property type="match status" value="1"/>
</dbReference>
<accession>A0A542E7K4</accession>
<dbReference type="PANTHER" id="PTHR46865:SF8">
    <property type="entry name" value="POSSIBLE OXIDOREDUCTASE"/>
    <property type="match status" value="1"/>
</dbReference>
<evidence type="ECO:0000313" key="3">
    <source>
        <dbReference type="Proteomes" id="UP000316298"/>
    </source>
</evidence>
<comment type="caution">
    <text evidence="2">The sequence shown here is derived from an EMBL/GenBank/DDBJ whole genome shotgun (WGS) entry which is preliminary data.</text>
</comment>
<gene>
    <name evidence="2" type="ORF">FB475_4229</name>
</gene>
<dbReference type="Gene3D" id="3.50.50.60">
    <property type="entry name" value="FAD/NAD(P)-binding domain"/>
    <property type="match status" value="1"/>
</dbReference>
<dbReference type="PRINTS" id="PR00420">
    <property type="entry name" value="RNGMNOXGNASE"/>
</dbReference>
<dbReference type="AlphaFoldDB" id="A0A542E7K4"/>
<dbReference type="EMBL" id="VFMM01000002">
    <property type="protein sequence ID" value="TQJ11318.1"/>
    <property type="molecule type" value="Genomic_DNA"/>
</dbReference>
<dbReference type="InterPro" id="IPR002938">
    <property type="entry name" value="FAD-bd"/>
</dbReference>
<reference evidence="2 3" key="1">
    <citation type="submission" date="2019-06" db="EMBL/GenBank/DDBJ databases">
        <title>Sequencing the genomes of 1000 actinobacteria strains.</title>
        <authorList>
            <person name="Klenk H.-P."/>
        </authorList>
    </citation>
    <scope>NUCLEOTIDE SEQUENCE [LARGE SCALE GENOMIC DNA]</scope>
    <source>
        <strain evidence="2 3">DSM 17305</strain>
    </source>
</reference>